<keyword evidence="3" id="KW-1185">Reference proteome</keyword>
<reference evidence="2 3" key="1">
    <citation type="submission" date="2016-02" db="EMBL/GenBank/DDBJ databases">
        <title>Genome analysis of coral dinoflagellate symbionts highlights evolutionary adaptations to a symbiotic lifestyle.</title>
        <authorList>
            <person name="Aranda M."/>
            <person name="Li Y."/>
            <person name="Liew Y.J."/>
            <person name="Baumgarten S."/>
            <person name="Simakov O."/>
            <person name="Wilson M."/>
            <person name="Piel J."/>
            <person name="Ashoor H."/>
            <person name="Bougouffa S."/>
            <person name="Bajic V.B."/>
            <person name="Ryu T."/>
            <person name="Ravasi T."/>
            <person name="Bayer T."/>
            <person name="Micklem G."/>
            <person name="Kim H."/>
            <person name="Bhak J."/>
            <person name="Lajeunesse T.C."/>
            <person name="Voolstra C.R."/>
        </authorList>
    </citation>
    <scope>NUCLEOTIDE SEQUENCE [LARGE SCALE GENOMIC DNA]</scope>
    <source>
        <strain evidence="2 3">CCMP2467</strain>
    </source>
</reference>
<evidence type="ECO:0000256" key="1">
    <source>
        <dbReference type="SAM" id="MobiDB-lite"/>
    </source>
</evidence>
<dbReference type="InterPro" id="IPR015257">
    <property type="entry name" value="Maf1"/>
</dbReference>
<dbReference type="Pfam" id="PF09174">
    <property type="entry name" value="Maf1"/>
    <property type="match status" value="1"/>
</dbReference>
<dbReference type="EMBL" id="LSRX01000009">
    <property type="protein sequence ID" value="OLQ14899.1"/>
    <property type="molecule type" value="Genomic_DNA"/>
</dbReference>
<dbReference type="PANTHER" id="PTHR22504:SF0">
    <property type="entry name" value="REPRESSOR OF RNA POLYMERASE III TRANSCRIPTION MAF1 HOMOLOG"/>
    <property type="match status" value="1"/>
</dbReference>
<accession>A0A1Q9F5K8</accession>
<feature type="region of interest" description="Disordered" evidence="1">
    <location>
        <begin position="221"/>
        <end position="273"/>
    </location>
</feature>
<dbReference type="Proteomes" id="UP000186817">
    <property type="component" value="Unassembled WGS sequence"/>
</dbReference>
<dbReference type="GO" id="GO:0016480">
    <property type="term" value="P:negative regulation of transcription by RNA polymerase III"/>
    <property type="evidence" value="ECO:0007669"/>
    <property type="project" value="InterPro"/>
</dbReference>
<gene>
    <name evidence="2" type="primary">maf1</name>
    <name evidence="2" type="ORF">AK812_SmicGene879</name>
</gene>
<dbReference type="PANTHER" id="PTHR22504">
    <property type="entry name" value="REPRESSOR OF RNA POLYMERASE III TRANSCRIPTION MAF1"/>
    <property type="match status" value="1"/>
</dbReference>
<dbReference type="Gene3D" id="3.40.1000.50">
    <property type="entry name" value="Repressor of RNA polymerase III transcription Maf1"/>
    <property type="match status" value="1"/>
</dbReference>
<proteinExistence type="predicted"/>
<feature type="compositionally biased region" description="Polar residues" evidence="1">
    <location>
        <begin position="233"/>
        <end position="257"/>
    </location>
</feature>
<name>A0A1Q9F5K8_SYMMI</name>
<evidence type="ECO:0000313" key="2">
    <source>
        <dbReference type="EMBL" id="OLQ14899.1"/>
    </source>
</evidence>
<comment type="caution">
    <text evidence="2">The sequence shown here is derived from an EMBL/GenBank/DDBJ whole genome shotgun (WGS) entry which is preliminary data.</text>
</comment>
<dbReference type="GO" id="GO:0005634">
    <property type="term" value="C:nucleus"/>
    <property type="evidence" value="ECO:0007669"/>
    <property type="project" value="TreeGrafter"/>
</dbReference>
<dbReference type="GO" id="GO:0000994">
    <property type="term" value="F:RNA polymerase III core binding"/>
    <property type="evidence" value="ECO:0007669"/>
    <property type="project" value="TreeGrafter"/>
</dbReference>
<dbReference type="OrthoDB" id="277029at2759"/>
<evidence type="ECO:0000313" key="3">
    <source>
        <dbReference type="Proteomes" id="UP000186817"/>
    </source>
</evidence>
<organism evidence="2 3">
    <name type="scientific">Symbiodinium microadriaticum</name>
    <name type="common">Dinoflagellate</name>
    <name type="synonym">Zooxanthella microadriatica</name>
    <dbReference type="NCBI Taxonomy" id="2951"/>
    <lineage>
        <taxon>Eukaryota</taxon>
        <taxon>Sar</taxon>
        <taxon>Alveolata</taxon>
        <taxon>Dinophyceae</taxon>
        <taxon>Suessiales</taxon>
        <taxon>Symbiodiniaceae</taxon>
        <taxon>Symbiodinium</taxon>
    </lineage>
</organism>
<dbReference type="AlphaFoldDB" id="A0A1Q9F5K8"/>
<dbReference type="OMA" id="FYVIENI"/>
<protein>
    <submittedName>
        <fullName evidence="2">Repressor of RNA polymerase III transcription</fullName>
    </submittedName>
</protein>
<dbReference type="InterPro" id="IPR038564">
    <property type="entry name" value="Maf1_sf"/>
</dbReference>
<sequence length="273" mass="29802">MFPAPSENGALAVYSEEGGHHRSRTGSGGGGREGGFLELPHLTQLGAMLKVLDAGDRIIKGRIELFACARRKLTAAQQHELELRCPESLGNSPIGPLVNDASQFLLANLRSLMSLLYVDYDCTHLYPNDFERCMDKHTVVTAINHSLVQVVDRVHTGFLAEFWQAVQEAIDIIGCEVFAFSPASGIFEPTGHALMSFHYFFCDMHRSRILFIGSVTKSRRSARGGGGPDSDSDNVQLSQDSASEGTSKGPSDMSSLQEGEVFMFSDDDEDVII</sequence>